<keyword evidence="1" id="KW-0433">Leucine-rich repeat</keyword>
<keyword evidence="8" id="KW-1185">Reference proteome</keyword>
<reference evidence="9" key="1">
    <citation type="submission" date="2025-08" db="UniProtKB">
        <authorList>
            <consortium name="RefSeq"/>
        </authorList>
    </citation>
    <scope>IDENTIFICATION</scope>
    <source>
        <tissue evidence="9">Sperm</tissue>
    </source>
</reference>
<evidence type="ECO:0000313" key="9">
    <source>
        <dbReference type="RefSeq" id="XP_032828294.1"/>
    </source>
</evidence>
<dbReference type="Proteomes" id="UP001318040">
    <property type="component" value="Chromosome 48"/>
</dbReference>
<feature type="compositionally biased region" description="Low complexity" evidence="5">
    <location>
        <begin position="292"/>
        <end position="301"/>
    </location>
</feature>
<keyword evidence="3" id="KW-0677">Repeat</keyword>
<dbReference type="InterPro" id="IPR000372">
    <property type="entry name" value="LRRNT"/>
</dbReference>
<evidence type="ECO:0000313" key="8">
    <source>
        <dbReference type="Proteomes" id="UP001318040"/>
    </source>
</evidence>
<dbReference type="PANTHER" id="PTHR45712">
    <property type="entry name" value="AGAP008170-PA"/>
    <property type="match status" value="1"/>
</dbReference>
<dbReference type="SMART" id="SM00369">
    <property type="entry name" value="LRR_TYP"/>
    <property type="match status" value="5"/>
</dbReference>
<sequence length="472" mass="49609">MVAPLSAVAALLLLLLLGACGAVGVPVSKTGPRCDQEDTAIALPVPAAASNGSASTKAPPRAAPRVPPLCPVACYCPPDHPGAIYCDGRELHDVPRIPARVRFAYFQNNNIEALSECDLRDAGGLLGLNLDDNVLTSPTLSQDTLRSLRHLSQLHLQRNQLTEVPLGLPASLEDLRLGQNRIALVPKGAFARLSRLRMLDLSANRLQVLRDDAFAGLSALVQLNLAENRLRAMPPKPPSGLLYQLILCDNVIESIPDNYLASFPRLAWLDLGKNALGTRRGGSGAGADDGRASAGGNSSATDTARGSVRDDGGGGGGGGGGTICVSEAAGGNKNASDSGDAGKKVVVTGTEAGNSSLCAVNVASKADGGGSSREKRTGIPERAFISRALLNLRLSANHLQHVPAFHGNLVQLHLDENDIEDVNTTALCRPEGRESSRLSYFRLDKNPIMESPQAPVTLGKLMHCFPYLQPMF</sequence>
<dbReference type="PANTHER" id="PTHR45712:SF8">
    <property type="entry name" value="PROLARGIN"/>
    <property type="match status" value="1"/>
</dbReference>
<dbReference type="InterPro" id="IPR050333">
    <property type="entry name" value="SLRP"/>
</dbReference>
<dbReference type="AlphaFoldDB" id="A0AAJ7U237"/>
<keyword evidence="2 6" id="KW-0732">Signal</keyword>
<evidence type="ECO:0000256" key="4">
    <source>
        <dbReference type="ARBA" id="ARBA00023180"/>
    </source>
</evidence>
<keyword evidence="4" id="KW-0325">Glycoprotein</keyword>
<proteinExistence type="predicted"/>
<feature type="chain" id="PRO_5042527846" evidence="6">
    <location>
        <begin position="23"/>
        <end position="472"/>
    </location>
</feature>
<feature type="domain" description="LRRNT" evidence="7">
    <location>
        <begin position="69"/>
        <end position="103"/>
    </location>
</feature>
<gene>
    <name evidence="9" type="primary">LOC116952778</name>
</gene>
<organism evidence="8 9">
    <name type="scientific">Petromyzon marinus</name>
    <name type="common">Sea lamprey</name>
    <dbReference type="NCBI Taxonomy" id="7757"/>
    <lineage>
        <taxon>Eukaryota</taxon>
        <taxon>Metazoa</taxon>
        <taxon>Chordata</taxon>
        <taxon>Craniata</taxon>
        <taxon>Vertebrata</taxon>
        <taxon>Cyclostomata</taxon>
        <taxon>Hyperoartia</taxon>
        <taxon>Petromyzontiformes</taxon>
        <taxon>Petromyzontidae</taxon>
        <taxon>Petromyzon</taxon>
    </lineage>
</organism>
<evidence type="ECO:0000256" key="2">
    <source>
        <dbReference type="ARBA" id="ARBA00022729"/>
    </source>
</evidence>
<dbReference type="InterPro" id="IPR003591">
    <property type="entry name" value="Leu-rich_rpt_typical-subtyp"/>
</dbReference>
<dbReference type="RefSeq" id="XP_032828294.1">
    <property type="nucleotide sequence ID" value="XM_032972403.1"/>
</dbReference>
<accession>A0AAJ7U237</accession>
<dbReference type="Pfam" id="PF13855">
    <property type="entry name" value="LRR_8"/>
    <property type="match status" value="1"/>
</dbReference>
<dbReference type="SMART" id="SM00013">
    <property type="entry name" value="LRRNT"/>
    <property type="match status" value="1"/>
</dbReference>
<dbReference type="GO" id="GO:0005615">
    <property type="term" value="C:extracellular space"/>
    <property type="evidence" value="ECO:0007669"/>
    <property type="project" value="TreeGrafter"/>
</dbReference>
<dbReference type="InterPro" id="IPR032675">
    <property type="entry name" value="LRR_dom_sf"/>
</dbReference>
<evidence type="ECO:0000256" key="1">
    <source>
        <dbReference type="ARBA" id="ARBA00022614"/>
    </source>
</evidence>
<evidence type="ECO:0000256" key="5">
    <source>
        <dbReference type="SAM" id="MobiDB-lite"/>
    </source>
</evidence>
<dbReference type="Gene3D" id="3.80.10.10">
    <property type="entry name" value="Ribonuclease Inhibitor"/>
    <property type="match status" value="3"/>
</dbReference>
<protein>
    <submittedName>
        <fullName evidence="9">Prolargin-like</fullName>
    </submittedName>
</protein>
<dbReference type="KEGG" id="pmrn:116952778"/>
<name>A0AAJ7U237_PETMA</name>
<evidence type="ECO:0000256" key="6">
    <source>
        <dbReference type="SAM" id="SignalP"/>
    </source>
</evidence>
<feature type="region of interest" description="Disordered" evidence="5">
    <location>
        <begin position="281"/>
        <end position="319"/>
    </location>
</feature>
<feature type="signal peptide" evidence="6">
    <location>
        <begin position="1"/>
        <end position="22"/>
    </location>
</feature>
<dbReference type="InterPro" id="IPR001611">
    <property type="entry name" value="Leu-rich_rpt"/>
</dbReference>
<dbReference type="SUPFAM" id="SSF52058">
    <property type="entry name" value="L domain-like"/>
    <property type="match status" value="1"/>
</dbReference>
<evidence type="ECO:0000259" key="7">
    <source>
        <dbReference type="SMART" id="SM00013"/>
    </source>
</evidence>
<evidence type="ECO:0000256" key="3">
    <source>
        <dbReference type="ARBA" id="ARBA00022737"/>
    </source>
</evidence>